<dbReference type="OrthoDB" id="405906at2759"/>
<dbReference type="PANTHER" id="PTHR37013">
    <property type="entry name" value="INTEGRAL MEMBRANE PROTEIN (AFU_ORTHOLOGUE AFUA_1G05950)-RELATED"/>
    <property type="match status" value="1"/>
</dbReference>
<evidence type="ECO:0000259" key="2">
    <source>
        <dbReference type="Pfam" id="PF24802"/>
    </source>
</evidence>
<dbReference type="Proteomes" id="UP000799436">
    <property type="component" value="Unassembled WGS sequence"/>
</dbReference>
<organism evidence="3 4">
    <name type="scientific">Teratosphaeria nubilosa</name>
    <dbReference type="NCBI Taxonomy" id="161662"/>
    <lineage>
        <taxon>Eukaryota</taxon>
        <taxon>Fungi</taxon>
        <taxon>Dikarya</taxon>
        <taxon>Ascomycota</taxon>
        <taxon>Pezizomycotina</taxon>
        <taxon>Dothideomycetes</taxon>
        <taxon>Dothideomycetidae</taxon>
        <taxon>Mycosphaerellales</taxon>
        <taxon>Teratosphaeriaceae</taxon>
        <taxon>Teratosphaeria</taxon>
    </lineage>
</organism>
<dbReference type="Pfam" id="PF24802">
    <property type="entry name" value="DUF7703"/>
    <property type="match status" value="1"/>
</dbReference>
<dbReference type="PANTHER" id="PTHR37013:SF7">
    <property type="entry name" value="INTEGRAL MEMBRANE PROTEIN"/>
    <property type="match status" value="1"/>
</dbReference>
<feature type="domain" description="DUF7703" evidence="2">
    <location>
        <begin position="28"/>
        <end position="80"/>
    </location>
</feature>
<reference evidence="3" key="1">
    <citation type="journal article" date="2020" name="Stud. Mycol.">
        <title>101 Dothideomycetes genomes: a test case for predicting lifestyles and emergence of pathogens.</title>
        <authorList>
            <person name="Haridas S."/>
            <person name="Albert R."/>
            <person name="Binder M."/>
            <person name="Bloem J."/>
            <person name="Labutti K."/>
            <person name="Salamov A."/>
            <person name="Andreopoulos B."/>
            <person name="Baker S."/>
            <person name="Barry K."/>
            <person name="Bills G."/>
            <person name="Bluhm B."/>
            <person name="Cannon C."/>
            <person name="Castanera R."/>
            <person name="Culley D."/>
            <person name="Daum C."/>
            <person name="Ezra D."/>
            <person name="Gonzalez J."/>
            <person name="Henrissat B."/>
            <person name="Kuo A."/>
            <person name="Liang C."/>
            <person name="Lipzen A."/>
            <person name="Lutzoni F."/>
            <person name="Magnuson J."/>
            <person name="Mondo S."/>
            <person name="Nolan M."/>
            <person name="Ohm R."/>
            <person name="Pangilinan J."/>
            <person name="Park H.-J."/>
            <person name="Ramirez L."/>
            <person name="Alfaro M."/>
            <person name="Sun H."/>
            <person name="Tritt A."/>
            <person name="Yoshinaga Y."/>
            <person name="Zwiers L.-H."/>
            <person name="Turgeon B."/>
            <person name="Goodwin S."/>
            <person name="Spatafora J."/>
            <person name="Crous P."/>
            <person name="Grigoriev I."/>
        </authorList>
    </citation>
    <scope>NUCLEOTIDE SEQUENCE</scope>
    <source>
        <strain evidence="3">CBS 116005</strain>
    </source>
</reference>
<keyword evidence="4" id="KW-1185">Reference proteome</keyword>
<name>A0A6G1LJ75_9PEZI</name>
<feature type="transmembrane region" description="Helical" evidence="1">
    <location>
        <begin position="26"/>
        <end position="48"/>
    </location>
</feature>
<evidence type="ECO:0000313" key="4">
    <source>
        <dbReference type="Proteomes" id="UP000799436"/>
    </source>
</evidence>
<dbReference type="EMBL" id="ML995812">
    <property type="protein sequence ID" value="KAF2773013.1"/>
    <property type="molecule type" value="Genomic_DNA"/>
</dbReference>
<evidence type="ECO:0000313" key="3">
    <source>
        <dbReference type="EMBL" id="KAF2773013.1"/>
    </source>
</evidence>
<keyword evidence="1" id="KW-1133">Transmembrane helix</keyword>
<keyword evidence="1" id="KW-0472">Membrane</keyword>
<sequence>MWCAAKMLRTPAFHRDAASFWNRNSVILKGLIVINAIITLLDLGLVLLQSLSLSTIQTLAKILVYTVKLKLEFAILRKLKKCVVNGSPAGSRSMTSAPRDAERDIPVYDVGGLVARTSKVGHSQMQERNDSAFMDLDSAHSTITVPLRACSMARVTGRDLEYDLANFRHVDNVTRLE</sequence>
<dbReference type="AlphaFoldDB" id="A0A6G1LJ75"/>
<gene>
    <name evidence="3" type="ORF">EJ03DRAFT_151596</name>
</gene>
<accession>A0A6G1LJ75</accession>
<proteinExistence type="predicted"/>
<dbReference type="InterPro" id="IPR056120">
    <property type="entry name" value="DUF7703"/>
</dbReference>
<protein>
    <recommendedName>
        <fullName evidence="2">DUF7703 domain-containing protein</fullName>
    </recommendedName>
</protein>
<evidence type="ECO:0000256" key="1">
    <source>
        <dbReference type="SAM" id="Phobius"/>
    </source>
</evidence>
<keyword evidence="1" id="KW-0812">Transmembrane</keyword>